<gene>
    <name evidence="2" type="ORF">JAAARDRAFT_50799</name>
</gene>
<reference evidence="3" key="1">
    <citation type="journal article" date="2014" name="Proc. Natl. Acad. Sci. U.S.A.">
        <title>Extensive sampling of basidiomycete genomes demonstrates inadequacy of the white-rot/brown-rot paradigm for wood decay fungi.</title>
        <authorList>
            <person name="Riley R."/>
            <person name="Salamov A.A."/>
            <person name="Brown D.W."/>
            <person name="Nagy L.G."/>
            <person name="Floudas D."/>
            <person name="Held B.W."/>
            <person name="Levasseur A."/>
            <person name="Lombard V."/>
            <person name="Morin E."/>
            <person name="Otillar R."/>
            <person name="Lindquist E.A."/>
            <person name="Sun H."/>
            <person name="LaButti K.M."/>
            <person name="Schmutz J."/>
            <person name="Jabbour D."/>
            <person name="Luo H."/>
            <person name="Baker S.E."/>
            <person name="Pisabarro A.G."/>
            <person name="Walton J.D."/>
            <person name="Blanchette R.A."/>
            <person name="Henrissat B."/>
            <person name="Martin F."/>
            <person name="Cullen D."/>
            <person name="Hibbett D.S."/>
            <person name="Grigoriev I.V."/>
        </authorList>
    </citation>
    <scope>NUCLEOTIDE SEQUENCE [LARGE SCALE GENOMIC DNA]</scope>
    <source>
        <strain evidence="3">MUCL 33604</strain>
    </source>
</reference>
<name>A0A067PK52_9AGAM</name>
<organism evidence="2 3">
    <name type="scientific">Jaapia argillacea MUCL 33604</name>
    <dbReference type="NCBI Taxonomy" id="933084"/>
    <lineage>
        <taxon>Eukaryota</taxon>
        <taxon>Fungi</taxon>
        <taxon>Dikarya</taxon>
        <taxon>Basidiomycota</taxon>
        <taxon>Agaricomycotina</taxon>
        <taxon>Agaricomycetes</taxon>
        <taxon>Agaricomycetidae</taxon>
        <taxon>Jaapiales</taxon>
        <taxon>Jaapiaceae</taxon>
        <taxon>Jaapia</taxon>
    </lineage>
</organism>
<sequence>MVPKSKSHVPEEQCIPRSLTGLKALAVTSNDDALRHYELNNPDVPHSDEVLGASLLGKRARNDNNNNNNNNNYLLETSIPALKRTKTTNAAAGPSCQIGSRHPIILSDDESDRQAQGDEGSQDSDKEVHPKPTTAAKPTPAAEPTATAKPATANTTGTKPKGKKG</sequence>
<feature type="compositionally biased region" description="Low complexity" evidence="1">
    <location>
        <begin position="131"/>
        <end position="159"/>
    </location>
</feature>
<dbReference type="HOGENOM" id="CLU_1611011_0_0_1"/>
<dbReference type="Proteomes" id="UP000027265">
    <property type="component" value="Unassembled WGS sequence"/>
</dbReference>
<feature type="region of interest" description="Disordered" evidence="1">
    <location>
        <begin position="85"/>
        <end position="165"/>
    </location>
</feature>
<protein>
    <submittedName>
        <fullName evidence="2">Uncharacterized protein</fullName>
    </submittedName>
</protein>
<dbReference type="InParanoid" id="A0A067PK52"/>
<accession>A0A067PK52</accession>
<dbReference type="EMBL" id="KL197749">
    <property type="protein sequence ID" value="KDQ51387.1"/>
    <property type="molecule type" value="Genomic_DNA"/>
</dbReference>
<keyword evidence="3" id="KW-1185">Reference proteome</keyword>
<evidence type="ECO:0000256" key="1">
    <source>
        <dbReference type="SAM" id="MobiDB-lite"/>
    </source>
</evidence>
<proteinExistence type="predicted"/>
<evidence type="ECO:0000313" key="3">
    <source>
        <dbReference type="Proteomes" id="UP000027265"/>
    </source>
</evidence>
<dbReference type="AlphaFoldDB" id="A0A067PK52"/>
<evidence type="ECO:0000313" key="2">
    <source>
        <dbReference type="EMBL" id="KDQ51387.1"/>
    </source>
</evidence>